<name>A0A553HPZ0_9PEZI</name>
<dbReference type="PANTHER" id="PTHR10622:SF10">
    <property type="entry name" value="HET DOMAIN-CONTAINING PROTEIN"/>
    <property type="match status" value="1"/>
</dbReference>
<comment type="caution">
    <text evidence="3">The sequence shown here is derived from an EMBL/GenBank/DDBJ whole genome shotgun (WGS) entry which is preliminary data.</text>
</comment>
<evidence type="ECO:0000256" key="1">
    <source>
        <dbReference type="SAM" id="MobiDB-lite"/>
    </source>
</evidence>
<feature type="compositionally biased region" description="Basic and acidic residues" evidence="1">
    <location>
        <begin position="573"/>
        <end position="609"/>
    </location>
</feature>
<dbReference type="STRING" id="2512241.A0A553HPZ0"/>
<protein>
    <recommendedName>
        <fullName evidence="2">Heterokaryon incompatibility domain-containing protein</fullName>
    </recommendedName>
</protein>
<dbReference type="PANTHER" id="PTHR10622">
    <property type="entry name" value="HET DOMAIN-CONTAINING PROTEIN"/>
    <property type="match status" value="1"/>
</dbReference>
<evidence type="ECO:0000313" key="4">
    <source>
        <dbReference type="Proteomes" id="UP000319160"/>
    </source>
</evidence>
<feature type="region of interest" description="Disordered" evidence="1">
    <location>
        <begin position="573"/>
        <end position="616"/>
    </location>
</feature>
<keyword evidence="4" id="KW-1185">Reference proteome</keyword>
<feature type="domain" description="Heterokaryon incompatibility" evidence="2">
    <location>
        <begin position="23"/>
        <end position="112"/>
    </location>
</feature>
<dbReference type="EMBL" id="VFLP01000060">
    <property type="protein sequence ID" value="TRX89999.1"/>
    <property type="molecule type" value="Genomic_DNA"/>
</dbReference>
<sequence>MRLLNVKTLKLEDFLSIKKRPKYAILSHTWLEEEVLFYHIENLERPALEKLKGFEKVKDSCARAQADGYDYIWIDTCCIDKSSSAELSEAINSMFTWYRQSAICYGFLADVKGNDTKSLYRSRWFKRGWTLQELIAPDNFIFGRRERMANLANHAHDIQPRNSLCAVCGLPESIDEILRNISVASKMSWSAKRETTRGEDRSYSLLGLFGVNMPLLYGEGEAAAWKRLLDEVIKKSNDQSVFAFDYSAEAGYEYTSTGMSVVPSGGGIYAQNARRYTKNIQLPSSRPSRTMGFVAGELVLEIWLCPLIPKDPSKWTVRKTYRDTFAGLLECKVIGDSLAWPVILVKPIAGSDNKFIRMPSNLLKVDMQGPPTFKACREPKRGETIRLGGIADDCTYDITKAKLRRITIVDHEPEGHSVNTINHITKPLQILPINQPDSFHYKLDSSYPESQNGNISTIPVFWGQDFMGMAMTWGPGPSQDSRPWCKLFTLSKADPSKYESQKHYLARAIRHSAWEQQEHKSLRLENFKINYKTVHDKDAVAFGDVYVTIGILDVKVLDREIWQLQIDVKPLARDRQPEKVAKEKSDGARSDTAREASRAGSERQKKEGNLRPNSQS</sequence>
<dbReference type="Pfam" id="PF06985">
    <property type="entry name" value="HET"/>
    <property type="match status" value="1"/>
</dbReference>
<proteinExistence type="predicted"/>
<dbReference type="AlphaFoldDB" id="A0A553HPZ0"/>
<evidence type="ECO:0000259" key="2">
    <source>
        <dbReference type="Pfam" id="PF06985"/>
    </source>
</evidence>
<dbReference type="Proteomes" id="UP000319160">
    <property type="component" value="Unassembled WGS sequence"/>
</dbReference>
<dbReference type="OrthoDB" id="20872at2759"/>
<dbReference type="InterPro" id="IPR010730">
    <property type="entry name" value="HET"/>
</dbReference>
<gene>
    <name evidence="3" type="ORF">FHL15_009100</name>
</gene>
<organism evidence="3 4">
    <name type="scientific">Xylaria flabelliformis</name>
    <dbReference type="NCBI Taxonomy" id="2512241"/>
    <lineage>
        <taxon>Eukaryota</taxon>
        <taxon>Fungi</taxon>
        <taxon>Dikarya</taxon>
        <taxon>Ascomycota</taxon>
        <taxon>Pezizomycotina</taxon>
        <taxon>Sordariomycetes</taxon>
        <taxon>Xylariomycetidae</taxon>
        <taxon>Xylariales</taxon>
        <taxon>Xylariaceae</taxon>
        <taxon>Xylaria</taxon>
    </lineage>
</organism>
<accession>A0A553HPZ0</accession>
<reference evidence="4" key="1">
    <citation type="submission" date="2019-06" db="EMBL/GenBank/DDBJ databases">
        <title>Draft genome sequence of the griseofulvin-producing fungus Xylaria cubensis strain G536.</title>
        <authorList>
            <person name="Mead M.E."/>
            <person name="Raja H.A."/>
            <person name="Steenwyk J.L."/>
            <person name="Knowles S.L."/>
            <person name="Oberlies N.H."/>
            <person name="Rokas A."/>
        </authorList>
    </citation>
    <scope>NUCLEOTIDE SEQUENCE [LARGE SCALE GENOMIC DNA]</scope>
    <source>
        <strain evidence="4">G536</strain>
    </source>
</reference>
<evidence type="ECO:0000313" key="3">
    <source>
        <dbReference type="EMBL" id="TRX89999.1"/>
    </source>
</evidence>